<dbReference type="RefSeq" id="WP_090015474.1">
    <property type="nucleotide sequence ID" value="NZ_FNET01000043.1"/>
</dbReference>
<dbReference type="Proteomes" id="UP000199682">
    <property type="component" value="Unassembled WGS sequence"/>
</dbReference>
<dbReference type="PANTHER" id="PTHR43031">
    <property type="entry name" value="FAD-DEPENDENT OXIDOREDUCTASE"/>
    <property type="match status" value="1"/>
</dbReference>
<name>A0A1H0A2B2_9PSEU</name>
<dbReference type="Pfam" id="PF00581">
    <property type="entry name" value="Rhodanese"/>
    <property type="match status" value="1"/>
</dbReference>
<reference evidence="3" key="1">
    <citation type="submission" date="2016-10" db="EMBL/GenBank/DDBJ databases">
        <authorList>
            <person name="Varghese N."/>
            <person name="Submissions S."/>
        </authorList>
    </citation>
    <scope>NUCLEOTIDE SEQUENCE [LARGE SCALE GENOMIC DNA]</scope>
    <source>
        <strain evidence="3">DSM 44796</strain>
    </source>
</reference>
<proteinExistence type="predicted"/>
<organism evidence="2 3">
    <name type="scientific">Lentzea albidocapillata subsp. violacea</name>
    <dbReference type="NCBI Taxonomy" id="128104"/>
    <lineage>
        <taxon>Bacteria</taxon>
        <taxon>Bacillati</taxon>
        <taxon>Actinomycetota</taxon>
        <taxon>Actinomycetes</taxon>
        <taxon>Pseudonocardiales</taxon>
        <taxon>Pseudonocardiaceae</taxon>
        <taxon>Lentzea</taxon>
    </lineage>
</organism>
<dbReference type="InterPro" id="IPR036873">
    <property type="entry name" value="Rhodanese-like_dom_sf"/>
</dbReference>
<dbReference type="CDD" id="cd00158">
    <property type="entry name" value="RHOD"/>
    <property type="match status" value="1"/>
</dbReference>
<dbReference type="EMBL" id="FNET01000043">
    <property type="protein sequence ID" value="SDN27444.1"/>
    <property type="molecule type" value="Genomic_DNA"/>
</dbReference>
<evidence type="ECO:0000259" key="1">
    <source>
        <dbReference type="PROSITE" id="PS50206"/>
    </source>
</evidence>
<dbReference type="InterPro" id="IPR050229">
    <property type="entry name" value="GlpE_sulfurtransferase"/>
</dbReference>
<accession>A0A1H0A2B2</accession>
<dbReference type="SUPFAM" id="SSF52821">
    <property type="entry name" value="Rhodanese/Cell cycle control phosphatase"/>
    <property type="match status" value="1"/>
</dbReference>
<dbReference type="GO" id="GO:0016740">
    <property type="term" value="F:transferase activity"/>
    <property type="evidence" value="ECO:0007669"/>
    <property type="project" value="UniProtKB-KW"/>
</dbReference>
<sequence length="123" mass="12963">MTTPPPHGATTPDEVDPAFAYQHVTARTAVLLDVREDDEYAAGHAPGAVHMPLSQLRDGAELPVDLRQRSVLAICRSGARSGVASRILAERGHTVFNVVGGMQAWQQAGLPVVDERGGNGTVA</sequence>
<dbReference type="InterPro" id="IPR001763">
    <property type="entry name" value="Rhodanese-like_dom"/>
</dbReference>
<dbReference type="PANTHER" id="PTHR43031:SF16">
    <property type="entry name" value="OXIDOREDUCTASE"/>
    <property type="match status" value="1"/>
</dbReference>
<keyword evidence="2" id="KW-0808">Transferase</keyword>
<dbReference type="PROSITE" id="PS50206">
    <property type="entry name" value="RHODANESE_3"/>
    <property type="match status" value="1"/>
</dbReference>
<feature type="domain" description="Rhodanese" evidence="1">
    <location>
        <begin position="25"/>
        <end position="114"/>
    </location>
</feature>
<evidence type="ECO:0000313" key="2">
    <source>
        <dbReference type="EMBL" id="SDN27444.1"/>
    </source>
</evidence>
<dbReference type="SMART" id="SM00450">
    <property type="entry name" value="RHOD"/>
    <property type="match status" value="1"/>
</dbReference>
<gene>
    <name evidence="2" type="ORF">SAMN04488074_1437</name>
</gene>
<protein>
    <submittedName>
        <fullName evidence="2">Rhodanese-related sulfurtransferase</fullName>
    </submittedName>
</protein>
<dbReference type="Gene3D" id="3.40.250.10">
    <property type="entry name" value="Rhodanese-like domain"/>
    <property type="match status" value="1"/>
</dbReference>
<dbReference type="AlphaFoldDB" id="A0A1H0A2B2"/>
<evidence type="ECO:0000313" key="3">
    <source>
        <dbReference type="Proteomes" id="UP000199682"/>
    </source>
</evidence>